<reference evidence="1 2" key="1">
    <citation type="submission" date="2018-01" db="EMBL/GenBank/DDBJ databases">
        <title>Lactibacter flavus gen. nov., sp. nov., a novel bacterium of the family Propionibacteriaceae isolated from raw milk and dairy products.</title>
        <authorList>
            <person name="Wenning M."/>
            <person name="Breitenwieser F."/>
            <person name="Huptas C."/>
            <person name="von Neubeck M."/>
            <person name="Busse H.-J."/>
            <person name="Scherer S."/>
        </authorList>
    </citation>
    <scope>NUCLEOTIDE SEQUENCE [LARGE SCALE GENOMIC DNA]</scope>
    <source>
        <strain evidence="1 2">VG341</strain>
    </source>
</reference>
<dbReference type="EMBL" id="PPCV01000004">
    <property type="protein sequence ID" value="RXW32432.1"/>
    <property type="molecule type" value="Genomic_DNA"/>
</dbReference>
<comment type="caution">
    <text evidence="1">The sequence shown here is derived from an EMBL/GenBank/DDBJ whole genome shotgun (WGS) entry which is preliminary data.</text>
</comment>
<dbReference type="AlphaFoldDB" id="A0A4Q2EII2"/>
<sequence>MAPRPLRVMQSFRTPRPTTNPYIVMLDQALAAEPTIDHVRFSWREALLGRLDVIHFHWPEVLLEGDRPWKRWGKRQLFRLMLLRTALTRTAVVRTVHNLELPSGLGPATRRLLVALERRTRLRILLNDVTKPAWESATVVIPHGHYVDWFAATPRVLAAPHTLGFAGLVRAYKGVESLIEAFAQTAADRPQLRLRISGRPTSAALRSELESLAATDARVTLDLRFLDEDAFATAIMSARGIVLPYRHMHNSGAALAALSLSRPVLVPRNEVNTALSAEVGEGWVHQYDDLVDADDLRAFDDAVAHEPAEPPRLGGRDWSTVGAQHAGAYRAAVAGVR</sequence>
<organism evidence="1 2">
    <name type="scientific">Propioniciclava flava</name>
    <dbReference type="NCBI Taxonomy" id="2072026"/>
    <lineage>
        <taxon>Bacteria</taxon>
        <taxon>Bacillati</taxon>
        <taxon>Actinomycetota</taxon>
        <taxon>Actinomycetes</taxon>
        <taxon>Propionibacteriales</taxon>
        <taxon>Propionibacteriaceae</taxon>
        <taxon>Propioniciclava</taxon>
    </lineage>
</organism>
<dbReference type="Proteomes" id="UP000290624">
    <property type="component" value="Unassembled WGS sequence"/>
</dbReference>
<keyword evidence="2" id="KW-1185">Reference proteome</keyword>
<evidence type="ECO:0000313" key="2">
    <source>
        <dbReference type="Proteomes" id="UP000290624"/>
    </source>
</evidence>
<gene>
    <name evidence="1" type="ORF">C1706_07810</name>
</gene>
<protein>
    <submittedName>
        <fullName evidence="1">Glycosyl transferase</fullName>
    </submittedName>
</protein>
<accession>A0A4Q2EII2</accession>
<evidence type="ECO:0000313" key="1">
    <source>
        <dbReference type="EMBL" id="RXW32432.1"/>
    </source>
</evidence>
<dbReference type="Gene3D" id="3.40.50.2000">
    <property type="entry name" value="Glycogen Phosphorylase B"/>
    <property type="match status" value="2"/>
</dbReference>
<proteinExistence type="predicted"/>
<dbReference type="GO" id="GO:0016740">
    <property type="term" value="F:transferase activity"/>
    <property type="evidence" value="ECO:0007669"/>
    <property type="project" value="UniProtKB-KW"/>
</dbReference>
<dbReference type="SUPFAM" id="SSF53756">
    <property type="entry name" value="UDP-Glycosyltransferase/glycogen phosphorylase"/>
    <property type="match status" value="1"/>
</dbReference>
<dbReference type="RefSeq" id="WP_129458657.1">
    <property type="nucleotide sequence ID" value="NZ_PPCV01000004.1"/>
</dbReference>
<keyword evidence="1" id="KW-0808">Transferase</keyword>
<name>A0A4Q2EII2_9ACTN</name>
<dbReference type="OrthoDB" id="9771846at2"/>
<dbReference type="Pfam" id="PF13692">
    <property type="entry name" value="Glyco_trans_1_4"/>
    <property type="match status" value="1"/>
</dbReference>